<keyword evidence="1" id="KW-1133">Transmembrane helix</keyword>
<accession>A0A2K9VCI4</accession>
<evidence type="ECO:0000313" key="2">
    <source>
        <dbReference type="EMBL" id="AUV59905.1"/>
    </source>
</evidence>
<feature type="transmembrane region" description="Helical" evidence="1">
    <location>
        <begin position="47"/>
        <end position="74"/>
    </location>
</feature>
<sequence length="137" mass="15321">MNLNKKYSKHLIILVWMMLNVFVKKLKAESTKMGPQKGWQGGYNGTMIIIIDIFVGILAIAGASFLLWVFGWVLKLLGRAFRYIVPHSGIAKIRGWLASQGWISELNDILLLLVILAIALFVLFGIGQIFTGKPYIG</sequence>
<evidence type="ECO:0000313" key="3">
    <source>
        <dbReference type="Proteomes" id="UP000241463"/>
    </source>
</evidence>
<name>A0A2K9VCI4_9CAUD</name>
<keyword evidence="1" id="KW-0812">Transmembrane</keyword>
<organism evidence="2 3">
    <name type="scientific">Lactobacillus phage Bacchae</name>
    <dbReference type="NCBI Taxonomy" id="2079429"/>
    <lineage>
        <taxon>Viruses</taxon>
        <taxon>Duplodnaviria</taxon>
        <taxon>Heunggongvirae</taxon>
        <taxon>Uroviricota</taxon>
        <taxon>Caudoviricetes</taxon>
        <taxon>Herelleviridae</taxon>
        <taxon>Harbinvirus</taxon>
        <taxon>Harbinvirus bacchae</taxon>
    </lineage>
</organism>
<dbReference type="Proteomes" id="UP000241463">
    <property type="component" value="Segment"/>
</dbReference>
<evidence type="ECO:0000256" key="1">
    <source>
        <dbReference type="SAM" id="Phobius"/>
    </source>
</evidence>
<dbReference type="KEGG" id="vg:54988634"/>
<dbReference type="RefSeq" id="YP_009798189.1">
    <property type="nucleotide sequence ID" value="NC_047924.1"/>
</dbReference>
<dbReference type="GeneID" id="54988634"/>
<protein>
    <submittedName>
        <fullName evidence="2">Uncharacterized protein</fullName>
    </submittedName>
</protein>
<proteinExistence type="predicted"/>
<reference evidence="2 3" key="1">
    <citation type="submission" date="2018-01" db="EMBL/GenBank/DDBJ databases">
        <title>Lactobacillus phages that infect wine-derived L. plantarum strains.</title>
        <authorList>
            <person name="Kyrkou I."/>
            <person name="Hestbjerg Hansen L."/>
        </authorList>
    </citation>
    <scope>NUCLEOTIDE SEQUENCE [LARGE SCALE GENOMIC DNA]</scope>
</reference>
<feature type="transmembrane region" description="Helical" evidence="1">
    <location>
        <begin position="109"/>
        <end position="130"/>
    </location>
</feature>
<keyword evidence="3" id="KW-1185">Reference proteome</keyword>
<keyword evidence="1" id="KW-0472">Membrane</keyword>
<dbReference type="EMBL" id="MG765277">
    <property type="protein sequence ID" value="AUV59905.1"/>
    <property type="molecule type" value="Genomic_DNA"/>
</dbReference>